<organism evidence="2 3">
    <name type="scientific">Diversispora eburnea</name>
    <dbReference type="NCBI Taxonomy" id="1213867"/>
    <lineage>
        <taxon>Eukaryota</taxon>
        <taxon>Fungi</taxon>
        <taxon>Fungi incertae sedis</taxon>
        <taxon>Mucoromycota</taxon>
        <taxon>Glomeromycotina</taxon>
        <taxon>Glomeromycetes</taxon>
        <taxon>Diversisporales</taxon>
        <taxon>Diversisporaceae</taxon>
        <taxon>Diversispora</taxon>
    </lineage>
</organism>
<feature type="chain" id="PRO_5040137640" evidence="1">
    <location>
        <begin position="24"/>
        <end position="122"/>
    </location>
</feature>
<evidence type="ECO:0000313" key="2">
    <source>
        <dbReference type="EMBL" id="CAG8463289.1"/>
    </source>
</evidence>
<dbReference type="Proteomes" id="UP000789706">
    <property type="component" value="Unassembled WGS sequence"/>
</dbReference>
<proteinExistence type="predicted"/>
<keyword evidence="1" id="KW-0732">Signal</keyword>
<reference evidence="2" key="1">
    <citation type="submission" date="2021-06" db="EMBL/GenBank/DDBJ databases">
        <authorList>
            <person name="Kallberg Y."/>
            <person name="Tangrot J."/>
            <person name="Rosling A."/>
        </authorList>
    </citation>
    <scope>NUCLEOTIDE SEQUENCE</scope>
    <source>
        <strain evidence="2">AZ414A</strain>
    </source>
</reference>
<name>A0A9N8VQL9_9GLOM</name>
<dbReference type="OrthoDB" id="2400185at2759"/>
<dbReference type="AlphaFoldDB" id="A0A9N8VQL9"/>
<comment type="caution">
    <text evidence="2">The sequence shown here is derived from an EMBL/GenBank/DDBJ whole genome shotgun (WGS) entry which is preliminary data.</text>
</comment>
<keyword evidence="3" id="KW-1185">Reference proteome</keyword>
<evidence type="ECO:0000256" key="1">
    <source>
        <dbReference type="SAM" id="SignalP"/>
    </source>
</evidence>
<sequence>MALFARYLLLLLVAIFLCTSVLAFKSTPPLIGINVLSPKTGAVFKRNEPITIKIETEEPKTPQIEQLYGELVLSYDLKPRPSQQIVVGVLHKQITSSDTFTYEFMTDKLSFGLDTGNYTIRK</sequence>
<protein>
    <submittedName>
        <fullName evidence="2">80_t:CDS:1</fullName>
    </submittedName>
</protein>
<gene>
    <name evidence="2" type="ORF">DEBURN_LOCUS2792</name>
</gene>
<dbReference type="EMBL" id="CAJVPK010000161">
    <property type="protein sequence ID" value="CAG8463289.1"/>
    <property type="molecule type" value="Genomic_DNA"/>
</dbReference>
<accession>A0A9N8VQL9</accession>
<evidence type="ECO:0000313" key="3">
    <source>
        <dbReference type="Proteomes" id="UP000789706"/>
    </source>
</evidence>
<feature type="signal peptide" evidence="1">
    <location>
        <begin position="1"/>
        <end position="23"/>
    </location>
</feature>